<comment type="caution">
    <text evidence="2">The sequence shown here is derived from an EMBL/GenBank/DDBJ whole genome shotgun (WGS) entry which is preliminary data.</text>
</comment>
<proteinExistence type="predicted"/>
<gene>
    <name evidence="2" type="ORF">HY544_00995</name>
</gene>
<name>A0A8T3YLX3_9ARCH</name>
<keyword evidence="1" id="KW-0812">Transmembrane</keyword>
<evidence type="ECO:0000313" key="3">
    <source>
        <dbReference type="Proteomes" id="UP000732298"/>
    </source>
</evidence>
<keyword evidence="1" id="KW-0472">Membrane</keyword>
<dbReference type="EMBL" id="JACQPB010000012">
    <property type="protein sequence ID" value="MBI4210068.1"/>
    <property type="molecule type" value="Genomic_DNA"/>
</dbReference>
<organism evidence="2 3">
    <name type="scientific">Candidatus Iainarchaeum sp</name>
    <dbReference type="NCBI Taxonomy" id="3101447"/>
    <lineage>
        <taxon>Archaea</taxon>
        <taxon>Candidatus Iainarchaeota</taxon>
        <taxon>Candidatus Iainarchaeia</taxon>
        <taxon>Candidatus Iainarchaeales</taxon>
        <taxon>Candidatus Iainarchaeaceae</taxon>
        <taxon>Candidatus Iainarchaeum</taxon>
    </lineage>
</organism>
<accession>A0A8T3YLX3</accession>
<keyword evidence="1" id="KW-1133">Transmembrane helix</keyword>
<dbReference type="AlphaFoldDB" id="A0A8T3YLX3"/>
<protein>
    <submittedName>
        <fullName evidence="2">Uncharacterized protein</fullName>
    </submittedName>
</protein>
<evidence type="ECO:0000256" key="1">
    <source>
        <dbReference type="SAM" id="Phobius"/>
    </source>
</evidence>
<dbReference type="Proteomes" id="UP000732298">
    <property type="component" value="Unassembled WGS sequence"/>
</dbReference>
<sequence length="46" mass="5313">MDWKKSKISLIDAMIIILFLMEVYFILTRIFGHSATDLTIAIQKIA</sequence>
<evidence type="ECO:0000313" key="2">
    <source>
        <dbReference type="EMBL" id="MBI4210068.1"/>
    </source>
</evidence>
<reference evidence="2" key="1">
    <citation type="submission" date="2020-07" db="EMBL/GenBank/DDBJ databases">
        <title>Huge and variable diversity of episymbiotic CPR bacteria and DPANN archaea in groundwater ecosystems.</title>
        <authorList>
            <person name="He C.Y."/>
            <person name="Keren R."/>
            <person name="Whittaker M."/>
            <person name="Farag I.F."/>
            <person name="Doudna J."/>
            <person name="Cate J.H.D."/>
            <person name="Banfield J.F."/>
        </authorList>
    </citation>
    <scope>NUCLEOTIDE SEQUENCE</scope>
    <source>
        <strain evidence="2">NC_groundwater_1296_Ag_S-0.2um_52_80</strain>
    </source>
</reference>
<feature type="transmembrane region" description="Helical" evidence="1">
    <location>
        <begin position="9"/>
        <end position="27"/>
    </location>
</feature>